<comment type="caution">
    <text evidence="1">The sequence shown here is derived from an EMBL/GenBank/DDBJ whole genome shotgun (WGS) entry which is preliminary data.</text>
</comment>
<evidence type="ECO:0000313" key="1">
    <source>
        <dbReference type="EMBL" id="RXR03477.1"/>
    </source>
</evidence>
<gene>
    <name evidence="1" type="ORF">EPA99_13675</name>
</gene>
<dbReference type="EMBL" id="SAWZ01000007">
    <property type="protein sequence ID" value="RXR03477.1"/>
    <property type="molecule type" value="Genomic_DNA"/>
</dbReference>
<dbReference type="RefSeq" id="WP_129471789.1">
    <property type="nucleotide sequence ID" value="NZ_SAWZ01000007.1"/>
</dbReference>
<dbReference type="OrthoDB" id="5391741at2"/>
<keyword evidence="2" id="KW-1185">Reference proteome</keyword>
<accession>A0A4Q1JV65</accession>
<proteinExistence type="predicted"/>
<evidence type="ECO:0000313" key="2">
    <source>
        <dbReference type="Proteomes" id="UP000289784"/>
    </source>
</evidence>
<reference evidence="1 2" key="1">
    <citation type="submission" date="2019-01" db="EMBL/GenBank/DDBJ databases">
        <title>Pseudoxanthomonas composti sp. nov., isolated from compost.</title>
        <authorList>
            <person name="Yang G."/>
        </authorList>
    </citation>
    <scope>NUCLEOTIDE SEQUENCE [LARGE SCALE GENOMIC DNA]</scope>
    <source>
        <strain evidence="1 2">GSS15</strain>
    </source>
</reference>
<sequence>MPLVEEIDLTGQLEFPETLIGMVVAQPYTELTQNEPFRCLPERVDDQLRAISRTLDISLARPHGQEKTHFTVFPEYSIPGLRGVALVDDYLASDEWPTGTVVIGGVDGLIKDDYVSLLEAGATAVHSSNQAGELQPGEWVNCCVTWIKLSSGVVKKWVQPKITPSYLEAVLSTQAMYRGKSVFMFKAHLRDRRTARFFTLVCFDWVGSVGGKVIWNAIAEEMEEDAQRRHADSNSVSWTFVIQHNDKPNHTAFLEQIKAYFNQTLHPRLVRNQACLVMVNRAGRKDPGRSSEYAGAAVINSSLAGFFKQKCPATFSSGGSNYRPNNQLETLSDCFFREAGACIHSFAQRNAASVVGGAVSKAVSPVEQAFVHAFDDAFDPRRPGSPVPCSLKRFHDELDQVRTLAEAHPNASLAHNAKASLDHLVTSFRQLEATRLENIVRLLSPQLKARKNAEEWGGEIASALTMLSHALSVTGVADAAQTFTDPGFHASPRLGSTDVNVIAVRATTHEEAVKHVRDELPRSRIPITVISRDEDNTEWIPEFGNFMARSDAPYSRENSITNPEAALRFVGYHSVLAAYLRAKTPAELNQELSDALFK</sequence>
<dbReference type="Proteomes" id="UP000289784">
    <property type="component" value="Unassembled WGS sequence"/>
</dbReference>
<organism evidence="1 2">
    <name type="scientific">Pseudoxanthomonas composti</name>
    <dbReference type="NCBI Taxonomy" id="2137479"/>
    <lineage>
        <taxon>Bacteria</taxon>
        <taxon>Pseudomonadati</taxon>
        <taxon>Pseudomonadota</taxon>
        <taxon>Gammaproteobacteria</taxon>
        <taxon>Lysobacterales</taxon>
        <taxon>Lysobacteraceae</taxon>
        <taxon>Pseudoxanthomonas</taxon>
    </lineage>
</organism>
<name>A0A4Q1JV65_9GAMM</name>
<dbReference type="AlphaFoldDB" id="A0A4Q1JV65"/>
<protein>
    <submittedName>
        <fullName evidence="1">Uncharacterized protein</fullName>
    </submittedName>
</protein>